<dbReference type="OrthoDB" id="2110130at2759"/>
<evidence type="ECO:0000256" key="2">
    <source>
        <dbReference type="SAM" id="MobiDB-lite"/>
    </source>
</evidence>
<feature type="region of interest" description="Disordered" evidence="2">
    <location>
        <begin position="32"/>
        <end position="59"/>
    </location>
</feature>
<dbReference type="Proteomes" id="UP000073492">
    <property type="component" value="Unassembled WGS sequence"/>
</dbReference>
<feature type="domain" description="ABC transporter" evidence="3">
    <location>
        <begin position="84"/>
        <end position="403"/>
    </location>
</feature>
<sequence length="408" mass="46444">MTCQIVIHTGRRRRRRRRRRRNSVVVHYNLSTSNNLSSPLRPNNNNNNKNVPISKKPPGHLTITAQQSRFHTEVAESNNYWKEISLKDLNVALGGREWLSHAEFRLQRGRRYVLHGRNGPSTPRGVKRLLLGQVEREDRNDGDDAVGGGVGGLRLSEGVSVLEYVIRSNEERERLLREEKMISEALEKVEAVVKAYRKGCHERLERELHEVRQIALRRSGARGRKTREEELKLEGEVEVAGKGLSEEPNAGEMADELKKSAEMLADVQTSLELMDAEGAEAKARAVLKGLGFSEESLTRPRSHLSGGWRTRCSLACALCQNVDLLLLDEPTNFLDLPSIIWLKRYISEELSNYTTVLVVTYDRACGDSIAEELLVLRNQLLERFRGNLSQYEMARLKSYKHLSRMKDA</sequence>
<dbReference type="EMBL" id="LFZO01000005">
    <property type="protein sequence ID" value="KXT18635.1"/>
    <property type="molecule type" value="Genomic_DNA"/>
</dbReference>
<evidence type="ECO:0000313" key="5">
    <source>
        <dbReference type="Proteomes" id="UP000073492"/>
    </source>
</evidence>
<evidence type="ECO:0000313" key="4">
    <source>
        <dbReference type="EMBL" id="KXT18635.1"/>
    </source>
</evidence>
<dbReference type="InterPro" id="IPR003439">
    <property type="entry name" value="ABC_transporter-like_ATP-bd"/>
</dbReference>
<dbReference type="AlphaFoldDB" id="A0A139IV78"/>
<name>A0A139IV78_9PEZI</name>
<keyword evidence="5" id="KW-1185">Reference proteome</keyword>
<feature type="compositionally biased region" description="Low complexity" evidence="2">
    <location>
        <begin position="32"/>
        <end position="56"/>
    </location>
</feature>
<dbReference type="STRING" id="113226.A0A139IV78"/>
<dbReference type="PROSITE" id="PS50893">
    <property type="entry name" value="ABC_TRANSPORTER_2"/>
    <property type="match status" value="1"/>
</dbReference>
<keyword evidence="1" id="KW-0677">Repeat</keyword>
<dbReference type="GO" id="GO:0016887">
    <property type="term" value="F:ATP hydrolysis activity"/>
    <property type="evidence" value="ECO:0007669"/>
    <property type="project" value="InterPro"/>
</dbReference>
<gene>
    <name evidence="4" type="ORF">AC579_9804</name>
</gene>
<dbReference type="SUPFAM" id="SSF52540">
    <property type="entry name" value="P-loop containing nucleoside triphosphate hydrolases"/>
    <property type="match status" value="1"/>
</dbReference>
<reference evidence="4 5" key="1">
    <citation type="submission" date="2015-07" db="EMBL/GenBank/DDBJ databases">
        <title>Comparative genomics of the Sigatoka disease complex on banana suggests a link between parallel evolutionary changes in Pseudocercospora fijiensis and Pseudocercospora eumusae and increased virulence on the banana host.</title>
        <authorList>
            <person name="Chang T.-C."/>
            <person name="Salvucci A."/>
            <person name="Crous P.W."/>
            <person name="Stergiopoulos I."/>
        </authorList>
    </citation>
    <scope>NUCLEOTIDE SEQUENCE [LARGE SCALE GENOMIC DNA]</scope>
    <source>
        <strain evidence="4 5">CBS 116634</strain>
    </source>
</reference>
<evidence type="ECO:0000259" key="3">
    <source>
        <dbReference type="PROSITE" id="PS50893"/>
    </source>
</evidence>
<dbReference type="Pfam" id="PF00005">
    <property type="entry name" value="ABC_tran"/>
    <property type="match status" value="1"/>
</dbReference>
<comment type="caution">
    <text evidence="4">The sequence shown here is derived from an EMBL/GenBank/DDBJ whole genome shotgun (WGS) entry which is preliminary data.</text>
</comment>
<dbReference type="InterPro" id="IPR027417">
    <property type="entry name" value="P-loop_NTPase"/>
</dbReference>
<dbReference type="InterPro" id="IPR050611">
    <property type="entry name" value="ABCF"/>
</dbReference>
<dbReference type="PANTHER" id="PTHR19211">
    <property type="entry name" value="ATP-BINDING TRANSPORT PROTEIN-RELATED"/>
    <property type="match status" value="1"/>
</dbReference>
<proteinExistence type="predicted"/>
<dbReference type="PANTHER" id="PTHR19211:SF135">
    <property type="entry name" value="ATPASE, PUTATIVE (AFU_ORTHOLOGUE AFUA_1G16440)-RELATED"/>
    <property type="match status" value="1"/>
</dbReference>
<accession>A0A139IV78</accession>
<dbReference type="GO" id="GO:0005524">
    <property type="term" value="F:ATP binding"/>
    <property type="evidence" value="ECO:0007669"/>
    <property type="project" value="InterPro"/>
</dbReference>
<evidence type="ECO:0000256" key="1">
    <source>
        <dbReference type="ARBA" id="ARBA00022737"/>
    </source>
</evidence>
<dbReference type="Gene3D" id="3.40.50.300">
    <property type="entry name" value="P-loop containing nucleotide triphosphate hydrolases"/>
    <property type="match status" value="1"/>
</dbReference>
<organism evidence="4 5">
    <name type="scientific">Pseudocercospora musae</name>
    <dbReference type="NCBI Taxonomy" id="113226"/>
    <lineage>
        <taxon>Eukaryota</taxon>
        <taxon>Fungi</taxon>
        <taxon>Dikarya</taxon>
        <taxon>Ascomycota</taxon>
        <taxon>Pezizomycotina</taxon>
        <taxon>Dothideomycetes</taxon>
        <taxon>Dothideomycetidae</taxon>
        <taxon>Mycosphaerellales</taxon>
        <taxon>Mycosphaerellaceae</taxon>
        <taxon>Pseudocercospora</taxon>
    </lineage>
</organism>
<protein>
    <recommendedName>
        <fullName evidence="3">ABC transporter domain-containing protein</fullName>
    </recommendedName>
</protein>